<reference evidence="1 2" key="1">
    <citation type="submission" date="2020-07" db="EMBL/GenBank/DDBJ databases">
        <title>Sequencing the genomes of 1000 actinobacteria strains.</title>
        <authorList>
            <person name="Klenk H.-P."/>
        </authorList>
    </citation>
    <scope>NUCLEOTIDE SEQUENCE [LARGE SCALE GENOMIC DNA]</scope>
    <source>
        <strain evidence="1 2">DSM 45278</strain>
    </source>
</reference>
<dbReference type="EMBL" id="JACCHL010000001">
    <property type="protein sequence ID" value="NYH52016.1"/>
    <property type="molecule type" value="Genomic_DNA"/>
</dbReference>
<dbReference type="Proteomes" id="UP000584931">
    <property type="component" value="Unassembled WGS sequence"/>
</dbReference>
<gene>
    <name evidence="1" type="ORF">HNR06_001605</name>
</gene>
<evidence type="ECO:0000313" key="2">
    <source>
        <dbReference type="Proteomes" id="UP000584931"/>
    </source>
</evidence>
<name>A0A7Y9XA32_9ACTN</name>
<dbReference type="AlphaFoldDB" id="A0A7Y9XA32"/>
<proteinExistence type="predicted"/>
<evidence type="ECO:0000313" key="1">
    <source>
        <dbReference type="EMBL" id="NYH52016.1"/>
    </source>
</evidence>
<accession>A0A7Y9XA32</accession>
<comment type="caution">
    <text evidence="1">The sequence shown here is derived from an EMBL/GenBank/DDBJ whole genome shotgun (WGS) entry which is preliminary data.</text>
</comment>
<organism evidence="1 2">
    <name type="scientific">Nocardiopsis sinuspersici</name>
    <dbReference type="NCBI Taxonomy" id="501010"/>
    <lineage>
        <taxon>Bacteria</taxon>
        <taxon>Bacillati</taxon>
        <taxon>Actinomycetota</taxon>
        <taxon>Actinomycetes</taxon>
        <taxon>Streptosporangiales</taxon>
        <taxon>Nocardiopsidaceae</taxon>
        <taxon>Nocardiopsis</taxon>
    </lineage>
</organism>
<sequence>MIWTVSSRSLLAMACLAHDKAERTPGFSPNVESEYLPKRPVKRSWYGEFPF</sequence>
<protein>
    <submittedName>
        <fullName evidence="1">Uncharacterized protein</fullName>
    </submittedName>
</protein>